<organism evidence="2 3">
    <name type="scientific">Phreatobacter oligotrophus</name>
    <dbReference type="NCBI Taxonomy" id="1122261"/>
    <lineage>
        <taxon>Bacteria</taxon>
        <taxon>Pseudomonadati</taxon>
        <taxon>Pseudomonadota</taxon>
        <taxon>Alphaproteobacteria</taxon>
        <taxon>Hyphomicrobiales</taxon>
        <taxon>Phreatobacteraceae</taxon>
        <taxon>Phreatobacter</taxon>
    </lineage>
</organism>
<feature type="region of interest" description="Disordered" evidence="1">
    <location>
        <begin position="43"/>
        <end position="74"/>
    </location>
</feature>
<evidence type="ECO:0000256" key="1">
    <source>
        <dbReference type="SAM" id="MobiDB-lite"/>
    </source>
</evidence>
<evidence type="ECO:0000313" key="3">
    <source>
        <dbReference type="Proteomes" id="UP000241808"/>
    </source>
</evidence>
<reference evidence="2 3" key="1">
    <citation type="submission" date="2018-04" db="EMBL/GenBank/DDBJ databases">
        <title>Genomic Encyclopedia of Archaeal and Bacterial Type Strains, Phase II (KMG-II): from individual species to whole genera.</title>
        <authorList>
            <person name="Goeker M."/>
        </authorList>
    </citation>
    <scope>NUCLEOTIDE SEQUENCE [LARGE SCALE GENOMIC DNA]</scope>
    <source>
        <strain evidence="2 3">DSM 25521</strain>
    </source>
</reference>
<dbReference type="AlphaFoldDB" id="A0A2T4YWT5"/>
<proteinExistence type="predicted"/>
<dbReference type="Proteomes" id="UP000241808">
    <property type="component" value="Unassembled WGS sequence"/>
</dbReference>
<evidence type="ECO:0000313" key="2">
    <source>
        <dbReference type="EMBL" id="PTM49534.1"/>
    </source>
</evidence>
<sequence>MHMTASGQDFWQSEVEDLWSGQHGMPSSMSAIDMAAETGSANAMRGASGVAKRPTIASSDKTRVRSAPRFTRNS</sequence>
<comment type="caution">
    <text evidence="2">The sequence shown here is derived from an EMBL/GenBank/DDBJ whole genome shotgun (WGS) entry which is preliminary data.</text>
</comment>
<protein>
    <submittedName>
        <fullName evidence="2">Uncharacterized protein</fullName>
    </submittedName>
</protein>
<gene>
    <name evidence="2" type="ORF">C8P69_1184</name>
</gene>
<dbReference type="EMBL" id="PZZL01000018">
    <property type="protein sequence ID" value="PTM49534.1"/>
    <property type="molecule type" value="Genomic_DNA"/>
</dbReference>
<name>A0A2T4YWT5_9HYPH</name>
<accession>A0A2T4YWT5</accession>
<keyword evidence="3" id="KW-1185">Reference proteome</keyword>